<protein>
    <submittedName>
        <fullName evidence="1">Uncharacterized protein</fullName>
    </submittedName>
</protein>
<name>A0A0F9MW21_9ZZZZ</name>
<evidence type="ECO:0000313" key="1">
    <source>
        <dbReference type="EMBL" id="KKN03612.1"/>
    </source>
</evidence>
<dbReference type="EMBL" id="LAZR01005016">
    <property type="protein sequence ID" value="KKN03612.1"/>
    <property type="molecule type" value="Genomic_DNA"/>
</dbReference>
<sequence>MAEPKVAYADKAVAYLHMAALVGNAADKLMEYANNPIVVELALIDSNAGTFRALADTVRQEARQWEAIHAAIATMQRDRPFVGEIPA</sequence>
<reference evidence="1" key="1">
    <citation type="journal article" date="2015" name="Nature">
        <title>Complex archaea that bridge the gap between prokaryotes and eukaryotes.</title>
        <authorList>
            <person name="Spang A."/>
            <person name="Saw J.H."/>
            <person name="Jorgensen S.L."/>
            <person name="Zaremba-Niedzwiedzka K."/>
            <person name="Martijn J."/>
            <person name="Lind A.E."/>
            <person name="van Eijk R."/>
            <person name="Schleper C."/>
            <person name="Guy L."/>
            <person name="Ettema T.J."/>
        </authorList>
    </citation>
    <scope>NUCLEOTIDE SEQUENCE</scope>
</reference>
<gene>
    <name evidence="1" type="ORF">LCGC14_1106000</name>
</gene>
<comment type="caution">
    <text evidence="1">The sequence shown here is derived from an EMBL/GenBank/DDBJ whole genome shotgun (WGS) entry which is preliminary data.</text>
</comment>
<dbReference type="AlphaFoldDB" id="A0A0F9MW21"/>
<proteinExistence type="predicted"/>
<organism evidence="1">
    <name type="scientific">marine sediment metagenome</name>
    <dbReference type="NCBI Taxonomy" id="412755"/>
    <lineage>
        <taxon>unclassified sequences</taxon>
        <taxon>metagenomes</taxon>
        <taxon>ecological metagenomes</taxon>
    </lineage>
</organism>
<accession>A0A0F9MW21</accession>